<sequence>MPKRYRREVARRLNSEDLYVDARRFDDLLERLWILDTDDWMGLLSGKPTELRAGIQQHVHRNSEDWPAETLFDQLGAYDASDQRFALFLEGLASAEVRPDEVAQRHFVACVNEPLRSCGVELRETAVTGGYLVFSLVSLHASAKGRPKNLIFASPDKPDLRFRDALDNDVEIVTNADKVLIYDRPIGNAGLRWNDLQQWWSEVEEISDATQAKRSLYARLKASLPQNSPPQTVLFDAFFEGFRSAVPTLPALLPEVWLHWDPRTVRERGPDALLRFRMDFLLLLPQGVRVVIEVDGKHHYADATGSADVQRYTQMVRADRELKLTGYEVFRFGAAELQLPSAKTDVKAFFEALFKRYGVSII</sequence>
<dbReference type="Pfam" id="PF18860">
    <property type="entry name" value="AbiJ_NTD3"/>
    <property type="match status" value="1"/>
</dbReference>
<evidence type="ECO:0000313" key="2">
    <source>
        <dbReference type="EMBL" id="MCC4622633.1"/>
    </source>
</evidence>
<keyword evidence="3" id="KW-1185">Reference proteome</keyword>
<feature type="domain" description="AbiJ-NTD3" evidence="1">
    <location>
        <begin position="2"/>
        <end position="167"/>
    </location>
</feature>
<accession>A0ABS8HKB3</accession>
<name>A0ABS8HKB3_9XANT</name>
<dbReference type="Proteomes" id="UP001199206">
    <property type="component" value="Unassembled WGS sequence"/>
</dbReference>
<reference evidence="2 3" key="1">
    <citation type="submission" date="2021-10" db="EMBL/GenBank/DDBJ databases">
        <title>Genome sequencing of Xanthomonas strains from NCPPB.</title>
        <authorList>
            <person name="Hussein R."/>
            <person name="Harrison J."/>
            <person name="Studholme D.J."/>
            <person name="Vicente J."/>
            <person name="Grant M."/>
        </authorList>
    </citation>
    <scope>NUCLEOTIDE SEQUENCE [LARGE SCALE GENOMIC DNA]</scope>
    <source>
        <strain evidence="2 3">NCPPB 101</strain>
    </source>
</reference>
<dbReference type="EMBL" id="JAJGQJ010000129">
    <property type="protein sequence ID" value="MCC4622633.1"/>
    <property type="molecule type" value="Genomic_DNA"/>
</dbReference>
<comment type="caution">
    <text evidence="2">The sequence shown here is derived from an EMBL/GenBank/DDBJ whole genome shotgun (WGS) entry which is preliminary data.</text>
</comment>
<proteinExistence type="predicted"/>
<protein>
    <recommendedName>
        <fullName evidence="1">AbiJ-NTD3 domain-containing protein</fullName>
    </recommendedName>
</protein>
<dbReference type="InterPro" id="IPR041427">
    <property type="entry name" value="AbiJ-NTD3"/>
</dbReference>
<gene>
    <name evidence="2" type="ORF">LL965_22290</name>
</gene>
<organism evidence="2 3">
    <name type="scientific">Xanthomonas cassavae CFBP 4642</name>
    <dbReference type="NCBI Taxonomy" id="1219375"/>
    <lineage>
        <taxon>Bacteria</taxon>
        <taxon>Pseudomonadati</taxon>
        <taxon>Pseudomonadota</taxon>
        <taxon>Gammaproteobacteria</taxon>
        <taxon>Lysobacterales</taxon>
        <taxon>Lysobacteraceae</taxon>
        <taxon>Xanthomonas</taxon>
    </lineage>
</organism>
<evidence type="ECO:0000259" key="1">
    <source>
        <dbReference type="Pfam" id="PF18860"/>
    </source>
</evidence>
<dbReference type="RefSeq" id="WP_228325850.1">
    <property type="nucleotide sequence ID" value="NZ_CAWLZN010000001.1"/>
</dbReference>
<evidence type="ECO:0000313" key="3">
    <source>
        <dbReference type="Proteomes" id="UP001199206"/>
    </source>
</evidence>